<keyword evidence="1" id="KW-0175">Coiled coil</keyword>
<evidence type="ECO:0000256" key="1">
    <source>
        <dbReference type="SAM" id="Coils"/>
    </source>
</evidence>
<dbReference type="EMBL" id="CALSGD010001742">
    <property type="protein sequence ID" value="CAH7485892.1"/>
    <property type="molecule type" value="Genomic_DNA"/>
</dbReference>
<dbReference type="InterPro" id="IPR006907">
    <property type="entry name" value="DLG5_N"/>
</dbReference>
<dbReference type="PANTHER" id="PTHR21558">
    <property type="entry name" value="SPEER/SPETEX"/>
    <property type="match status" value="1"/>
</dbReference>
<dbReference type="Proteomes" id="UP001152836">
    <property type="component" value="Unassembled WGS sequence"/>
</dbReference>
<reference evidence="4" key="1">
    <citation type="submission" date="2022-06" db="EMBL/GenBank/DDBJ databases">
        <authorList>
            <person name="Andreotti S."/>
            <person name="Wyler E."/>
        </authorList>
    </citation>
    <scope>NUCLEOTIDE SEQUENCE</scope>
</reference>
<dbReference type="Pfam" id="PF04822">
    <property type="entry name" value="Takusan"/>
    <property type="match status" value="1"/>
</dbReference>
<comment type="caution">
    <text evidence="4">The sequence shown here is derived from an EMBL/GenBank/DDBJ whole genome shotgun (WGS) entry which is preliminary data.</text>
</comment>
<feature type="coiled-coil region" evidence="1">
    <location>
        <begin position="121"/>
        <end position="176"/>
    </location>
</feature>
<keyword evidence="5" id="KW-1185">Reference proteome</keyword>
<dbReference type="PANTHER" id="PTHR21558:SF13">
    <property type="entry name" value="MCG129800-RELATED"/>
    <property type="match status" value="1"/>
</dbReference>
<name>A0AAV0AEP8_PHORO</name>
<feature type="region of interest" description="Disordered" evidence="2">
    <location>
        <begin position="190"/>
        <end position="252"/>
    </location>
</feature>
<feature type="compositionally biased region" description="Basic and acidic residues" evidence="2">
    <location>
        <begin position="194"/>
        <end position="211"/>
    </location>
</feature>
<evidence type="ECO:0000313" key="4">
    <source>
        <dbReference type="EMBL" id="CAH7485892.1"/>
    </source>
</evidence>
<feature type="compositionally biased region" description="Basic residues" evidence="2">
    <location>
        <begin position="32"/>
        <end position="45"/>
    </location>
</feature>
<feature type="domain" description="Disks large homolog 5 N-terminal" evidence="3">
    <location>
        <begin position="49"/>
        <end position="131"/>
    </location>
</feature>
<evidence type="ECO:0000256" key="2">
    <source>
        <dbReference type="SAM" id="MobiDB-lite"/>
    </source>
</evidence>
<feature type="region of interest" description="Disordered" evidence="2">
    <location>
        <begin position="1"/>
        <end position="54"/>
    </location>
</feature>
<feature type="compositionally biased region" description="Polar residues" evidence="2">
    <location>
        <begin position="212"/>
        <end position="229"/>
    </location>
</feature>
<gene>
    <name evidence="4" type="primary">Speer3</name>
    <name evidence="4" type="ORF">PHOROB_LOCUS17809</name>
</gene>
<evidence type="ECO:0000259" key="3">
    <source>
        <dbReference type="Pfam" id="PF04822"/>
    </source>
</evidence>
<evidence type="ECO:0000313" key="5">
    <source>
        <dbReference type="Proteomes" id="UP001152836"/>
    </source>
</evidence>
<accession>A0AAV0AEP8</accession>
<protein>
    <submittedName>
        <fullName evidence="4">Speer3 protein</fullName>
    </submittedName>
</protein>
<organism evidence="4 5">
    <name type="scientific">Phodopus roborovskii</name>
    <name type="common">Roborovski's desert hamster</name>
    <name type="synonym">Cricetulus roborovskii</name>
    <dbReference type="NCBI Taxonomy" id="109678"/>
    <lineage>
        <taxon>Eukaryota</taxon>
        <taxon>Metazoa</taxon>
        <taxon>Chordata</taxon>
        <taxon>Craniata</taxon>
        <taxon>Vertebrata</taxon>
        <taxon>Euteleostomi</taxon>
        <taxon>Mammalia</taxon>
        <taxon>Eutheria</taxon>
        <taxon>Euarchontoglires</taxon>
        <taxon>Glires</taxon>
        <taxon>Rodentia</taxon>
        <taxon>Myomorpha</taxon>
        <taxon>Muroidea</taxon>
        <taxon>Cricetidae</taxon>
        <taxon>Cricetinae</taxon>
        <taxon>Phodopus</taxon>
    </lineage>
</organism>
<feature type="coiled-coil region" evidence="1">
    <location>
        <begin position="59"/>
        <end position="86"/>
    </location>
</feature>
<dbReference type="AlphaFoldDB" id="A0AAV0AEP8"/>
<sequence>MLSRLRSLFGRENGEHPAAREKQKEAAVRSQNKTRKNKWSWPRHKNATEPSSQPMLLTKKQVKKEMERLSTDLQMMTNHRNELRDRLLFISEGKVDNRPYHKPNPFHEKLKFNHKQVMWELKIFENEKTEASEKFSELTKETKFYRGLHSRLLMEETQLKRKVDMLKQEKKKLQEEWVLLKHHLEDLNLTNTNQEEKSDLKIQKQQVRDRMMSTQLQPEMKQDTAQGESHLQKELLQQEPPAECHPHQVLNC</sequence>
<feature type="compositionally biased region" description="Basic and acidic residues" evidence="2">
    <location>
        <begin position="12"/>
        <end position="27"/>
    </location>
</feature>
<proteinExistence type="predicted"/>